<keyword evidence="4" id="KW-0175">Coiled coil</keyword>
<comment type="caution">
    <text evidence="6">The sequence shown here is derived from an EMBL/GenBank/DDBJ whole genome shotgun (WGS) entry which is preliminary data.</text>
</comment>
<keyword evidence="2" id="KW-0479">Metal-binding</keyword>
<dbReference type="InterPro" id="IPR000595">
    <property type="entry name" value="cNMP-bd_dom"/>
</dbReference>
<feature type="non-terminal residue" evidence="6">
    <location>
        <position position="1"/>
    </location>
</feature>
<dbReference type="InterPro" id="IPR016131">
    <property type="entry name" value="Haemerythrin_Fe_BS"/>
</dbReference>
<evidence type="ECO:0000256" key="3">
    <source>
        <dbReference type="ARBA" id="ARBA00023004"/>
    </source>
</evidence>
<sequence length="483" mass="55101">SVGTTAFYSDSATTDLTSVVVESVAFGPMFAQESRFSKLCNEVRLDLTAPSTSSLSVGLSDDLGDTYNDEKKIGSGAPFGMADVLISAHQEFIRRYAFNLLSSYFPTIAKERLSILLNNPLATFNPETIIMKAGEMVDNIYIILTGNVEVIKDVSQINSILSTGGIAGEFAGLKRTALSETYRSMNFVNALKVSANLYSEFVMLNEVYDDIILRIERQDFLQHIWLFNEALSYSVLSEIISCMVPHNFAAGDRIQKEKERGIYVIKEGRCEIFLNDDKMEMLDRGDFFFESTVLFGSPDLYQVRAINNTEAYFIGSEALENIPIVQWKLFELYNKRLSRITSNGDDGSTPNFQWKEEYSVSVQEIDADHKRMLEAAEKLNRAIEIKENREVLNDILDFLITYTREHFKKEEDMMKSYFYPEAEEHSKKHAKLTEEVLSLKNTFDAGEIEMDSEFINFLQSWIIDHILTEDMQCGTFLNHRSIY</sequence>
<evidence type="ECO:0000313" key="6">
    <source>
        <dbReference type="EMBL" id="KKL96819.1"/>
    </source>
</evidence>
<dbReference type="AlphaFoldDB" id="A0A0F9GDC9"/>
<dbReference type="NCBIfam" id="NF033749">
    <property type="entry name" value="bact_hemeryth"/>
    <property type="match status" value="1"/>
</dbReference>
<proteinExistence type="inferred from homology"/>
<keyword evidence="3" id="KW-0408">Iron</keyword>
<feature type="domain" description="Cyclic nucleotide-binding" evidence="5">
    <location>
        <begin position="124"/>
        <end position="203"/>
    </location>
</feature>
<dbReference type="PROSITE" id="PS00550">
    <property type="entry name" value="HEMERYTHRINS"/>
    <property type="match status" value="1"/>
</dbReference>
<dbReference type="InterPro" id="IPR050669">
    <property type="entry name" value="Hemerythrin"/>
</dbReference>
<name>A0A0F9GDC9_9ZZZZ</name>
<accession>A0A0F9GDC9</accession>
<dbReference type="InterPro" id="IPR012312">
    <property type="entry name" value="Hemerythrin-like"/>
</dbReference>
<feature type="domain" description="Cyclic nucleotide-binding" evidence="5">
    <location>
        <begin position="227"/>
        <end position="322"/>
    </location>
</feature>
<dbReference type="InterPro" id="IPR018490">
    <property type="entry name" value="cNMP-bd_dom_sf"/>
</dbReference>
<gene>
    <name evidence="6" type="ORF">LCGC14_1840650</name>
</gene>
<reference evidence="6" key="1">
    <citation type="journal article" date="2015" name="Nature">
        <title>Complex archaea that bridge the gap between prokaryotes and eukaryotes.</title>
        <authorList>
            <person name="Spang A."/>
            <person name="Saw J.H."/>
            <person name="Jorgensen S.L."/>
            <person name="Zaremba-Niedzwiedzka K."/>
            <person name="Martijn J."/>
            <person name="Lind A.E."/>
            <person name="van Eijk R."/>
            <person name="Schleper C."/>
            <person name="Guy L."/>
            <person name="Ettema T.J."/>
        </authorList>
    </citation>
    <scope>NUCLEOTIDE SEQUENCE</scope>
</reference>
<dbReference type="SUPFAM" id="SSF51206">
    <property type="entry name" value="cAMP-binding domain-like"/>
    <property type="match status" value="2"/>
</dbReference>
<protein>
    <recommendedName>
        <fullName evidence="5">Cyclic nucleotide-binding domain-containing protein</fullName>
    </recommendedName>
</protein>
<dbReference type="InterPro" id="IPR035938">
    <property type="entry name" value="Hemerythrin-like_sf"/>
</dbReference>
<dbReference type="Pfam" id="PF00027">
    <property type="entry name" value="cNMP_binding"/>
    <property type="match status" value="1"/>
</dbReference>
<organism evidence="6">
    <name type="scientific">marine sediment metagenome</name>
    <dbReference type="NCBI Taxonomy" id="412755"/>
    <lineage>
        <taxon>unclassified sequences</taxon>
        <taxon>metagenomes</taxon>
        <taxon>ecological metagenomes</taxon>
    </lineage>
</organism>
<feature type="coiled-coil region" evidence="4">
    <location>
        <begin position="362"/>
        <end position="389"/>
    </location>
</feature>
<dbReference type="InterPro" id="IPR014710">
    <property type="entry name" value="RmlC-like_jellyroll"/>
</dbReference>
<evidence type="ECO:0000256" key="4">
    <source>
        <dbReference type="SAM" id="Coils"/>
    </source>
</evidence>
<dbReference type="SUPFAM" id="SSF47188">
    <property type="entry name" value="Hemerythrin-like"/>
    <property type="match status" value="1"/>
</dbReference>
<dbReference type="InterPro" id="IPR012827">
    <property type="entry name" value="Hemerythrin_metal-bd"/>
</dbReference>
<evidence type="ECO:0000256" key="1">
    <source>
        <dbReference type="ARBA" id="ARBA00010587"/>
    </source>
</evidence>
<dbReference type="Gene3D" id="1.20.120.50">
    <property type="entry name" value="Hemerythrin-like"/>
    <property type="match status" value="1"/>
</dbReference>
<evidence type="ECO:0000259" key="5">
    <source>
        <dbReference type="PROSITE" id="PS50042"/>
    </source>
</evidence>
<dbReference type="NCBIfam" id="TIGR02481">
    <property type="entry name" value="hemeryth_dom"/>
    <property type="match status" value="1"/>
</dbReference>
<evidence type="ECO:0000256" key="2">
    <source>
        <dbReference type="ARBA" id="ARBA00022723"/>
    </source>
</evidence>
<dbReference type="PANTHER" id="PTHR37164">
    <property type="entry name" value="BACTERIOHEMERYTHRIN"/>
    <property type="match status" value="1"/>
</dbReference>
<dbReference type="GO" id="GO:0046872">
    <property type="term" value="F:metal ion binding"/>
    <property type="evidence" value="ECO:0007669"/>
    <property type="project" value="UniProtKB-KW"/>
</dbReference>
<dbReference type="EMBL" id="LAZR01018328">
    <property type="protein sequence ID" value="KKL96819.1"/>
    <property type="molecule type" value="Genomic_DNA"/>
</dbReference>
<dbReference type="Gene3D" id="2.60.120.10">
    <property type="entry name" value="Jelly Rolls"/>
    <property type="match status" value="2"/>
</dbReference>
<dbReference type="Pfam" id="PF01814">
    <property type="entry name" value="Hemerythrin"/>
    <property type="match status" value="1"/>
</dbReference>
<dbReference type="CDD" id="cd00038">
    <property type="entry name" value="CAP_ED"/>
    <property type="match status" value="2"/>
</dbReference>
<dbReference type="PANTHER" id="PTHR37164:SF1">
    <property type="entry name" value="BACTERIOHEMERYTHRIN"/>
    <property type="match status" value="1"/>
</dbReference>
<comment type="similarity">
    <text evidence="1">Belongs to the hemerythrin family.</text>
</comment>
<dbReference type="CDD" id="cd12107">
    <property type="entry name" value="Hemerythrin"/>
    <property type="match status" value="1"/>
</dbReference>
<dbReference type="PROSITE" id="PS50042">
    <property type="entry name" value="CNMP_BINDING_3"/>
    <property type="match status" value="2"/>
</dbReference>